<name>A6I0K7_RAT</name>
<proteinExistence type="predicted"/>
<protein>
    <submittedName>
        <fullName evidence="1">RCG47412</fullName>
    </submittedName>
</protein>
<reference evidence="2" key="1">
    <citation type="submission" date="2005-09" db="EMBL/GenBank/DDBJ databases">
        <authorList>
            <person name="Mural R.J."/>
            <person name="Li P.W."/>
            <person name="Adams M.D."/>
            <person name="Amanatides P.G."/>
            <person name="Baden-Tillson H."/>
            <person name="Barnstead M."/>
            <person name="Chin S.H."/>
            <person name="Dew I."/>
            <person name="Evans C.A."/>
            <person name="Ferriera S."/>
            <person name="Flanigan M."/>
            <person name="Fosler C."/>
            <person name="Glodek A."/>
            <person name="Gu Z."/>
            <person name="Holt R.A."/>
            <person name="Jennings D."/>
            <person name="Kraft C.L."/>
            <person name="Lu F."/>
            <person name="Nguyen T."/>
            <person name="Nusskern D.R."/>
            <person name="Pfannkoch C.M."/>
            <person name="Sitter C."/>
            <person name="Sutton G.G."/>
            <person name="Venter J.C."/>
            <person name="Wang Z."/>
            <person name="Woodage T."/>
            <person name="Zheng X.H."/>
            <person name="Zhong F."/>
        </authorList>
    </citation>
    <scope>NUCLEOTIDE SEQUENCE [LARGE SCALE GENOMIC DNA]</scope>
    <source>
        <strain>BN</strain>
        <strain evidence="2">Sprague-Dawley</strain>
    </source>
</reference>
<accession>A6I0K7</accession>
<dbReference type="AlphaFoldDB" id="A6I0K7"/>
<dbReference type="EMBL" id="CH473953">
    <property type="protein sequence ID" value="EDM12988.1"/>
    <property type="molecule type" value="Genomic_DNA"/>
</dbReference>
<sequence>MAGWLAGNTLRPGLSDVESPAVKRFNPTFPCTARYDLKQITVGFPQL</sequence>
<dbReference type="Proteomes" id="UP000234681">
    <property type="component" value="Chromosome 1"/>
</dbReference>
<gene>
    <name evidence="1" type="ORF">rCG_47412</name>
</gene>
<evidence type="ECO:0000313" key="1">
    <source>
        <dbReference type="EMBL" id="EDM12988.1"/>
    </source>
</evidence>
<evidence type="ECO:0000313" key="2">
    <source>
        <dbReference type="Proteomes" id="UP000234681"/>
    </source>
</evidence>
<organism evidence="1 2">
    <name type="scientific">Rattus norvegicus</name>
    <name type="common">Rat</name>
    <dbReference type="NCBI Taxonomy" id="10116"/>
    <lineage>
        <taxon>Eukaryota</taxon>
        <taxon>Metazoa</taxon>
        <taxon>Chordata</taxon>
        <taxon>Craniata</taxon>
        <taxon>Vertebrata</taxon>
        <taxon>Euteleostomi</taxon>
        <taxon>Mammalia</taxon>
        <taxon>Eutheria</taxon>
        <taxon>Euarchontoglires</taxon>
        <taxon>Glires</taxon>
        <taxon>Rodentia</taxon>
        <taxon>Myomorpha</taxon>
        <taxon>Muroidea</taxon>
        <taxon>Muridae</taxon>
        <taxon>Murinae</taxon>
        <taxon>Rattus</taxon>
    </lineage>
</organism>